<name>A0A8S5QRX4_9CAUD</name>
<sequence>MDFGKFVDTFGAETAGLVVGFNLAKEPRHVVAYLEALHADLYHEISNLVPDPESPLYQKWERRVIELDAAHDYDTTDLNSIMEHAKFILENWNK</sequence>
<accession>A0A8S5QRX4</accession>
<proteinExistence type="predicted"/>
<protein>
    <submittedName>
        <fullName evidence="1">Uncharacterized protein</fullName>
    </submittedName>
</protein>
<reference evidence="1" key="1">
    <citation type="journal article" date="2021" name="Proc. Natl. Acad. Sci. U.S.A.">
        <title>A Catalog of Tens of Thousands of Viruses from Human Metagenomes Reveals Hidden Associations with Chronic Diseases.</title>
        <authorList>
            <person name="Tisza M.J."/>
            <person name="Buck C.B."/>
        </authorList>
    </citation>
    <scope>NUCLEOTIDE SEQUENCE</scope>
    <source>
        <strain evidence="1">CtRnx2</strain>
    </source>
</reference>
<dbReference type="EMBL" id="BK015724">
    <property type="protein sequence ID" value="DAE22031.1"/>
    <property type="molecule type" value="Genomic_DNA"/>
</dbReference>
<evidence type="ECO:0000313" key="1">
    <source>
        <dbReference type="EMBL" id="DAE22031.1"/>
    </source>
</evidence>
<organism evidence="1">
    <name type="scientific">Podoviridae sp. ctRnx2</name>
    <dbReference type="NCBI Taxonomy" id="2826555"/>
    <lineage>
        <taxon>Viruses</taxon>
        <taxon>Duplodnaviria</taxon>
        <taxon>Heunggongvirae</taxon>
        <taxon>Uroviricota</taxon>
        <taxon>Caudoviricetes</taxon>
    </lineage>
</organism>